<sequence length="802" mass="84702">MSAVRSTNKRRHHRSAISSPYARPAAKKSVSILNVTTCFKLTTKKQSWSLLGFLNYLNPLRARQTQEDTESDSSSSVEDESFSAGEVSDVAPQTLSSRGKQMEEHLSIGGSSGLQNAFSAPHPSHPAPTTPTPSRASASYPFRVSPSPAKNLETVSTFLTEHRGKRLSEVEVQGLVSLIENSKPSDSSEPFRFTSTPAGRSASSLAQSSSLPTMASAATPRKVLTKNPNGVYRWEGAGSAKRSRNRYHSPAFGPSRSTPDRLKLGTSSPDQPPVPRMDTKRRRLGEDAASSSASPSGVSLSNGHPVHAKTPSPPPRASAPAPSPTRAAQACPFPSLNSPLSPSPTTNGNSNQSHSKTNGATPSRLRIPQKPTTPVIPSPLRQTWGQQGDGSPPQAGSSSEQPQRQTMAANFMTELIKEVTPPKRPDVSNPYQTASPVKPTPSSRPKPKRVRATGKPTAPPGRDAEQTDNKPENSKTEKPLSEYSPQAIIEATLPKGSKRSRPIFGKPAAKNDTPETGGDDDVDMDDRSSKRRKDEPVGFFGARSTPQAAPPPPVIRVESVDDTEMSSNESSTSTGSILETPANTAAPASRSTIAMPLFGVPKASSIPREPSKLRHSYQPDGSADDASKGDNDVPPTPKLSPAQVPPPAPEPLKSATKSAFGLGLGFPSRSEQAPAKAAPPLDDPKAAALAMPATSLPAFTFKVPRRSSAGTDVAAMDYARSVPIEKLPKFEFVFGKQKATATPATSSVPTPSTTTTTQGFDWAAAGMKPAAPKAGGGWTCNTCMLPNPATALDKCTVCETPR</sequence>
<dbReference type="EMBL" id="WQMT02000004">
    <property type="protein sequence ID" value="KAG9223709.1"/>
    <property type="molecule type" value="Genomic_DNA"/>
</dbReference>
<proteinExistence type="predicted"/>
<comment type="caution">
    <text evidence="1">The sequence shown here is derived from an EMBL/GenBank/DDBJ whole genome shotgun (WGS) entry which is preliminary data.</text>
</comment>
<evidence type="ECO:0000313" key="1">
    <source>
        <dbReference type="EMBL" id="KAG9223709.1"/>
    </source>
</evidence>
<name>A0ACB7IZJ8_PLECO</name>
<gene>
    <name evidence="1" type="ORF">CCMSSC00406_0004950</name>
</gene>
<reference evidence="1 2" key="1">
    <citation type="journal article" date="2021" name="Appl. Environ. Microbiol.">
        <title>Genetic linkage and physical mapping for an oyster mushroom Pleurotus cornucopiae and QTL analysis for the trait cap color.</title>
        <authorList>
            <person name="Zhang Y."/>
            <person name="Gao W."/>
            <person name="Sonnenberg A."/>
            <person name="Chen Q."/>
            <person name="Zhang J."/>
            <person name="Huang C."/>
        </authorList>
    </citation>
    <scope>NUCLEOTIDE SEQUENCE [LARGE SCALE GENOMIC DNA]</scope>
    <source>
        <strain evidence="1">CCMSSC00406</strain>
    </source>
</reference>
<organism evidence="1 2">
    <name type="scientific">Pleurotus cornucopiae</name>
    <name type="common">Cornucopia mushroom</name>
    <dbReference type="NCBI Taxonomy" id="5321"/>
    <lineage>
        <taxon>Eukaryota</taxon>
        <taxon>Fungi</taxon>
        <taxon>Dikarya</taxon>
        <taxon>Basidiomycota</taxon>
        <taxon>Agaricomycotina</taxon>
        <taxon>Agaricomycetes</taxon>
        <taxon>Agaricomycetidae</taxon>
        <taxon>Agaricales</taxon>
        <taxon>Pleurotineae</taxon>
        <taxon>Pleurotaceae</taxon>
        <taxon>Pleurotus</taxon>
    </lineage>
</organism>
<protein>
    <submittedName>
        <fullName evidence="1">Uncharacterized protein</fullName>
    </submittedName>
</protein>
<accession>A0ACB7IZJ8</accession>
<evidence type="ECO:0000313" key="2">
    <source>
        <dbReference type="Proteomes" id="UP000824881"/>
    </source>
</evidence>
<dbReference type="Proteomes" id="UP000824881">
    <property type="component" value="Unassembled WGS sequence"/>
</dbReference>
<keyword evidence="2" id="KW-1185">Reference proteome</keyword>